<evidence type="ECO:0000256" key="3">
    <source>
        <dbReference type="ARBA" id="ARBA00023004"/>
    </source>
</evidence>
<dbReference type="Pfam" id="PF12831">
    <property type="entry name" value="FAD_oxidored"/>
    <property type="match status" value="1"/>
</dbReference>
<dbReference type="GO" id="GO:0046872">
    <property type="term" value="F:metal ion binding"/>
    <property type="evidence" value="ECO:0007669"/>
    <property type="project" value="UniProtKB-KW"/>
</dbReference>
<evidence type="ECO:0000256" key="1">
    <source>
        <dbReference type="ARBA" id="ARBA00022723"/>
    </source>
</evidence>
<keyword evidence="6" id="KW-0812">Transmembrane</keyword>
<keyword evidence="6" id="KW-1133">Transmembrane helix</keyword>
<dbReference type="PANTHER" id="PTHR43498:SF1">
    <property type="entry name" value="COB--COM HETERODISULFIDE REDUCTASE IRON-SULFUR SUBUNIT A"/>
    <property type="match status" value="1"/>
</dbReference>
<feature type="region of interest" description="Disordered" evidence="5">
    <location>
        <begin position="97"/>
        <end position="123"/>
    </location>
</feature>
<keyword evidence="4" id="KW-0411">Iron-sulfur</keyword>
<reference evidence="8" key="1">
    <citation type="submission" date="2012-09" db="EMBL/GenBank/DDBJ databases">
        <title>Genome sequencing and comparative transcriptomics of race 1 and race 4 of banana pathogen: Fusarium oxysporum f. sp. cubense.</title>
        <authorList>
            <person name="Fang X."/>
            <person name="Huang J."/>
        </authorList>
    </citation>
    <scope>NUCLEOTIDE SEQUENCE [LARGE SCALE GENOMIC DNA]</scope>
    <source>
        <strain evidence="8">race 4</strain>
    </source>
</reference>
<dbReference type="Proteomes" id="UP000016929">
    <property type="component" value="Unassembled WGS sequence"/>
</dbReference>
<proteinExistence type="predicted"/>
<name>N1S8N5_FUSC4</name>
<keyword evidence="2" id="KW-0560">Oxidoreductase</keyword>
<dbReference type="GO" id="GO:0016491">
    <property type="term" value="F:oxidoreductase activity"/>
    <property type="evidence" value="ECO:0007669"/>
    <property type="project" value="UniProtKB-KW"/>
</dbReference>
<dbReference type="AlphaFoldDB" id="N1S8N5"/>
<evidence type="ECO:0000256" key="6">
    <source>
        <dbReference type="SAM" id="Phobius"/>
    </source>
</evidence>
<reference evidence="8" key="2">
    <citation type="journal article" date="2014" name="PLoS ONE">
        <title>Genome and Transcriptome Analysis of the Fungal Pathogen Fusarium oxysporum f. sp. cubense Causing Banana Vascular Wilt Disease.</title>
        <authorList>
            <person name="Guo L."/>
            <person name="Han L."/>
            <person name="Yang L."/>
            <person name="Zeng H."/>
            <person name="Fan D."/>
            <person name="Zhu Y."/>
            <person name="Feng Y."/>
            <person name="Wang G."/>
            <person name="Peng C."/>
            <person name="Jiang X."/>
            <person name="Zhou D."/>
            <person name="Ni P."/>
            <person name="Liang C."/>
            <person name="Liu L."/>
            <person name="Wang J."/>
            <person name="Mao C."/>
            <person name="Fang X."/>
            <person name="Peng M."/>
            <person name="Huang J."/>
        </authorList>
    </citation>
    <scope>NUCLEOTIDE SEQUENCE [LARGE SCALE GENOMIC DNA]</scope>
    <source>
        <strain evidence="8">race 4</strain>
    </source>
</reference>
<evidence type="ECO:0000256" key="2">
    <source>
        <dbReference type="ARBA" id="ARBA00023002"/>
    </source>
</evidence>
<evidence type="ECO:0000256" key="4">
    <source>
        <dbReference type="ARBA" id="ARBA00023014"/>
    </source>
</evidence>
<evidence type="ECO:0008006" key="9">
    <source>
        <dbReference type="Google" id="ProtNLM"/>
    </source>
</evidence>
<accession>N1S8N5</accession>
<dbReference type="HOGENOM" id="CLU_025277_0_0_1"/>
<protein>
    <recommendedName>
        <fullName evidence="9">Xanthan lyase</fullName>
    </recommendedName>
</protein>
<dbReference type="GO" id="GO:0051536">
    <property type="term" value="F:iron-sulfur cluster binding"/>
    <property type="evidence" value="ECO:0007669"/>
    <property type="project" value="UniProtKB-KW"/>
</dbReference>
<dbReference type="OrthoDB" id="10264636at2759"/>
<keyword evidence="3" id="KW-0408">Iron</keyword>
<evidence type="ECO:0000313" key="8">
    <source>
        <dbReference type="Proteomes" id="UP000016929"/>
    </source>
</evidence>
<feature type="transmembrane region" description="Helical" evidence="6">
    <location>
        <begin position="135"/>
        <end position="156"/>
    </location>
</feature>
<keyword evidence="6" id="KW-0472">Membrane</keyword>
<dbReference type="PANTHER" id="PTHR43498">
    <property type="entry name" value="FERREDOXIN:COB-COM HETERODISULFIDE REDUCTASE SUBUNIT A"/>
    <property type="match status" value="1"/>
</dbReference>
<evidence type="ECO:0000256" key="5">
    <source>
        <dbReference type="SAM" id="MobiDB-lite"/>
    </source>
</evidence>
<organism evidence="7 8">
    <name type="scientific">Fusarium oxysporum f. sp. cubense (strain race 4)</name>
    <name type="common">Panama disease fungus</name>
    <dbReference type="NCBI Taxonomy" id="2502994"/>
    <lineage>
        <taxon>Eukaryota</taxon>
        <taxon>Fungi</taxon>
        <taxon>Dikarya</taxon>
        <taxon>Ascomycota</taxon>
        <taxon>Pezizomycotina</taxon>
        <taxon>Sordariomycetes</taxon>
        <taxon>Hypocreomycetidae</taxon>
        <taxon>Hypocreales</taxon>
        <taxon>Nectriaceae</taxon>
        <taxon>Fusarium</taxon>
        <taxon>Fusarium oxysporum species complex</taxon>
    </lineage>
</organism>
<dbReference type="InterPro" id="IPR039650">
    <property type="entry name" value="HdrA-like"/>
</dbReference>
<gene>
    <name evidence="7" type="ORF">FOC4_g10009509</name>
</gene>
<keyword evidence="1" id="KW-0479">Metal-binding</keyword>
<dbReference type="EMBL" id="KB726307">
    <property type="protein sequence ID" value="EMT71030.1"/>
    <property type="molecule type" value="Genomic_DNA"/>
</dbReference>
<keyword evidence="8" id="KW-1185">Reference proteome</keyword>
<feature type="compositionally biased region" description="Basic and acidic residues" evidence="5">
    <location>
        <begin position="98"/>
        <end position="114"/>
    </location>
</feature>
<evidence type="ECO:0000313" key="7">
    <source>
        <dbReference type="EMBL" id="EMT71030.1"/>
    </source>
</evidence>
<sequence>MSQSTGDHPRRSLPFLPPELTLRIIEESEEASICLVNHLSKGHLLCDGFQEHTTVIYPRSDRKEDGTFTRGKFEVLPMQHRCVAGVIQASDTPALPFDPREDQTSYDTRQKLHPEGSIGHPQKAQKWSSLLRNRLLIFIFTILMVSYLMTTASAAPSERADVQYDVVIYGNTVAAIAAAVQTKRMKKSVAIVFPGNTLGGLTSSGLGWTDSKKGSSIGGIAREFYGKVYTYYQKSTAWTQETRSGYIGRKIGAQPGPAIDESKKVQWTFEPKVAESILEKWMKDGKIPIFRNQPIDRSSSGVTKKNGQITSFRTTKGSVFQGKMFIDASYEGDLMEAAGISYSTGRESISDYNEDAAGFRPGGSDQLSKVDPWKKKGDSSSGLIEGVGRVVKDAVSLKGRGDDYRLQSYNFRMTLTKQTNNRIPFTKPADYVESRYELLFRYYESGYTGTPFTSQLMPNIKTDSNAQSQVSTDMIGANYDDDGNYALWSYDKRRQIYLTHKSYTQGFFWAMANHPRIPKSLRDRVNEWGYAKDEYTKNGNWPYEIYIREGRRMNGVYTMRQSDIQTPPSRPNHSIGMGAYSLDVHQVERIVYNGEIRDEGKVHIATPGPFNIPLQALLPKPSDATNFLNPVTMSATHIAYSAIRMEPTYMVMGQGAATAACLAIDQGVNIQDVDMSTVIARLKADKAVLS</sequence>